<evidence type="ECO:0000313" key="1">
    <source>
        <dbReference type="EMBL" id="KRX45852.1"/>
    </source>
</evidence>
<name>A0A0V0U3U0_9BILA</name>
<reference evidence="1 2" key="1">
    <citation type="submission" date="2015-01" db="EMBL/GenBank/DDBJ databases">
        <title>Evolution of Trichinella species and genotypes.</title>
        <authorList>
            <person name="Korhonen P.K."/>
            <person name="Edoardo P."/>
            <person name="Giuseppe L.R."/>
            <person name="Gasser R.B."/>
        </authorList>
    </citation>
    <scope>NUCLEOTIDE SEQUENCE [LARGE SCALE GENOMIC DNA]</scope>
    <source>
        <strain evidence="1">ISS417</strain>
    </source>
</reference>
<organism evidence="1 2">
    <name type="scientific">Trichinella murrelli</name>
    <dbReference type="NCBI Taxonomy" id="144512"/>
    <lineage>
        <taxon>Eukaryota</taxon>
        <taxon>Metazoa</taxon>
        <taxon>Ecdysozoa</taxon>
        <taxon>Nematoda</taxon>
        <taxon>Enoplea</taxon>
        <taxon>Dorylaimia</taxon>
        <taxon>Trichinellida</taxon>
        <taxon>Trichinellidae</taxon>
        <taxon>Trichinella</taxon>
    </lineage>
</organism>
<evidence type="ECO:0000313" key="2">
    <source>
        <dbReference type="Proteomes" id="UP000055048"/>
    </source>
</evidence>
<gene>
    <name evidence="1" type="ORF">T05_7173</name>
</gene>
<dbReference type="EMBL" id="JYDJ01000068">
    <property type="protein sequence ID" value="KRX45852.1"/>
    <property type="molecule type" value="Genomic_DNA"/>
</dbReference>
<dbReference type="AlphaFoldDB" id="A0A0V0U3U0"/>
<protein>
    <submittedName>
        <fullName evidence="1">Uncharacterized protein</fullName>
    </submittedName>
</protein>
<sequence>MNDCFFFAQPVAAVATERRHFRNKLITVDSSDGLFYWGMMDGRENLLAQCSLFQTFPSDEDDDDFEAVRLLLGSLLTLAIRKPIVNLRPVDTEALI</sequence>
<keyword evidence="2" id="KW-1185">Reference proteome</keyword>
<dbReference type="Proteomes" id="UP000055048">
    <property type="component" value="Unassembled WGS sequence"/>
</dbReference>
<comment type="caution">
    <text evidence="1">The sequence shown here is derived from an EMBL/GenBank/DDBJ whole genome shotgun (WGS) entry which is preliminary data.</text>
</comment>
<proteinExistence type="predicted"/>
<accession>A0A0V0U3U0</accession>